<protein>
    <recommendedName>
        <fullName evidence="5">PUM-HD domain-containing protein</fullName>
    </recommendedName>
</protein>
<proteinExistence type="predicted"/>
<organism evidence="3 4">
    <name type="scientific">Endocarpon pusillum (strain Z07020 / HMAS-L-300199)</name>
    <name type="common">Lichen-forming fungus</name>
    <dbReference type="NCBI Taxonomy" id="1263415"/>
    <lineage>
        <taxon>Eukaryota</taxon>
        <taxon>Fungi</taxon>
        <taxon>Dikarya</taxon>
        <taxon>Ascomycota</taxon>
        <taxon>Pezizomycotina</taxon>
        <taxon>Eurotiomycetes</taxon>
        <taxon>Chaetothyriomycetidae</taxon>
        <taxon>Verrucariales</taxon>
        <taxon>Verrucariaceae</taxon>
        <taxon>Endocarpon</taxon>
    </lineage>
</organism>
<keyword evidence="4" id="KW-1185">Reference proteome</keyword>
<sequence length="513" mass="57973">MSSISIHVSFVLWYCNLSYSQPLATSEDSHGQYDTEPDDTSSGENTWGDYDIAITHARNAELKERPEVEKFFKDIREHKSLAEHKTRSWLGDLPFYLREDAIPLFVDGDESGDMSEDYQLHPHHTLLRLGKAAKWPHDTLCQLSIDDNLLQDPDLVIGIGRLFVNVSNGKAGRISKWTGYEVLLDKKLALWMVFDIYSLDPGASDWYPQSCRLSHSILHDSGDEQGVVSVTSKARCFDIARFLPFLHDLADAEFKSAYEEVQGTFRTFRSGEVKVNHLEKKELEEGILNAVSYRRRTPHKLIDLLDFNIDKFDLIRKFVTEKVVETAASNKGYRKDIMGIFLDQFKDEVRKSISDGVVAAAATNEVYGQQIMTMLLDQLKDEVCKSISKKVIKATAGNLRYGKQLTEQLLKTREDLVCENISKAAIYAAARNTESGASVLKLLLDANKETMQNLICKVFEDAKGGHKWIADIAQQLEQRLTEISYTIGYPAFSGGGPVMQRAPRGQPRYQAEV</sequence>
<evidence type="ECO:0000256" key="1">
    <source>
        <dbReference type="SAM" id="MobiDB-lite"/>
    </source>
</evidence>
<evidence type="ECO:0008006" key="5">
    <source>
        <dbReference type="Google" id="ProtNLM"/>
    </source>
</evidence>
<name>U1HWD1_ENDPU</name>
<dbReference type="Pfam" id="PF23397">
    <property type="entry name" value="DUF7104"/>
    <property type="match status" value="3"/>
</dbReference>
<dbReference type="InterPro" id="IPR055530">
    <property type="entry name" value="DUF7104"/>
</dbReference>
<gene>
    <name evidence="3" type="ORF">EPUS_04847</name>
</gene>
<dbReference type="HOGENOM" id="CLU_531022_0_0_1"/>
<dbReference type="EMBL" id="KE720820">
    <property type="protein sequence ID" value="ERF75065.1"/>
    <property type="molecule type" value="Genomic_DNA"/>
</dbReference>
<evidence type="ECO:0000256" key="2">
    <source>
        <dbReference type="SAM" id="SignalP"/>
    </source>
</evidence>
<accession>U1HWD1</accession>
<evidence type="ECO:0000313" key="3">
    <source>
        <dbReference type="EMBL" id="ERF75065.1"/>
    </source>
</evidence>
<reference evidence="4" key="1">
    <citation type="journal article" date="2014" name="BMC Genomics">
        <title>Genome characteristics reveal the impact of lichenization on lichen-forming fungus Endocarpon pusillum Hedwig (Verrucariales, Ascomycota).</title>
        <authorList>
            <person name="Wang Y.-Y."/>
            <person name="Liu B."/>
            <person name="Zhang X.-Y."/>
            <person name="Zhou Q.-M."/>
            <person name="Zhang T."/>
            <person name="Li H."/>
            <person name="Yu Y.-F."/>
            <person name="Zhang X.-L."/>
            <person name="Hao X.-Y."/>
            <person name="Wang M."/>
            <person name="Wang L."/>
            <person name="Wei J.-C."/>
        </authorList>
    </citation>
    <scope>NUCLEOTIDE SEQUENCE [LARGE SCALE GENOMIC DNA]</scope>
    <source>
        <strain evidence="4">Z07020 / HMAS-L-300199</strain>
    </source>
</reference>
<evidence type="ECO:0000313" key="4">
    <source>
        <dbReference type="Proteomes" id="UP000019373"/>
    </source>
</evidence>
<feature type="region of interest" description="Disordered" evidence="1">
    <location>
        <begin position="25"/>
        <end position="46"/>
    </location>
</feature>
<feature type="chain" id="PRO_5004612932" description="PUM-HD domain-containing protein" evidence="2">
    <location>
        <begin position="21"/>
        <end position="513"/>
    </location>
</feature>
<feature type="signal peptide" evidence="2">
    <location>
        <begin position="1"/>
        <end position="20"/>
    </location>
</feature>
<dbReference type="OrthoDB" id="4744100at2759"/>
<dbReference type="AlphaFoldDB" id="U1HWD1"/>
<dbReference type="RefSeq" id="XP_007787594.1">
    <property type="nucleotide sequence ID" value="XM_007789404.1"/>
</dbReference>
<dbReference type="GeneID" id="19239800"/>
<dbReference type="Proteomes" id="UP000019373">
    <property type="component" value="Unassembled WGS sequence"/>
</dbReference>
<keyword evidence="2" id="KW-0732">Signal</keyword>